<name>G2KPH2_MICAA</name>
<comment type="similarity">
    <text evidence="2">Belongs to the chromate ion transporter (CHR) (TC 2.A.51) family.</text>
</comment>
<feature type="transmembrane region" description="Helical" evidence="7">
    <location>
        <begin position="257"/>
        <end position="277"/>
    </location>
</feature>
<evidence type="ECO:0000256" key="6">
    <source>
        <dbReference type="ARBA" id="ARBA00023136"/>
    </source>
</evidence>
<dbReference type="AlphaFoldDB" id="G2KPH2"/>
<evidence type="ECO:0000313" key="8">
    <source>
        <dbReference type="EMBL" id="AEP09472.1"/>
    </source>
</evidence>
<evidence type="ECO:0000256" key="3">
    <source>
        <dbReference type="ARBA" id="ARBA00022475"/>
    </source>
</evidence>
<dbReference type="eggNOG" id="COG2059">
    <property type="taxonomic scope" value="Bacteria"/>
</dbReference>
<evidence type="ECO:0000256" key="7">
    <source>
        <dbReference type="SAM" id="Phobius"/>
    </source>
</evidence>
<keyword evidence="3" id="KW-1003">Cell membrane</keyword>
<accession>G2KPH2</accession>
<feature type="transmembrane region" description="Helical" evidence="7">
    <location>
        <begin position="215"/>
        <end position="237"/>
    </location>
</feature>
<feature type="transmembrane region" description="Helical" evidence="7">
    <location>
        <begin position="111"/>
        <end position="132"/>
    </location>
</feature>
<dbReference type="InterPro" id="IPR014047">
    <property type="entry name" value="Chr_Tranpt_l_chain"/>
</dbReference>
<organism evidence="8 9">
    <name type="scientific">Micavibrio aeruginosavorus (strain ARL-13)</name>
    <dbReference type="NCBI Taxonomy" id="856793"/>
    <lineage>
        <taxon>Bacteria</taxon>
        <taxon>Pseudomonadati</taxon>
        <taxon>Bdellovibrionota</taxon>
        <taxon>Bdellovibrionia</taxon>
        <taxon>Bdellovibrionales</taxon>
        <taxon>Pseudobdellovibrionaceae</taxon>
        <taxon>Micavibrio</taxon>
    </lineage>
</organism>
<sequence length="383" mass="41117">MNKNDTETPIQIFKTFLKFGLNAWGGPVAQIDMIRHALVEREQWISPDKFRRALAVYQALPGPEAHELCVYMGMVRMGRLGGLLAGLGFMLPGFVFILILSALYVRLGADVLLPIFVGVAPAVVALIVRALYRMGRHTLDTPILWFIALASCAMTFAGVHFLVVFAAALTMHYMDHAWPRPVMLIASAIIIAGFIASTTLASPTVPLSVLRHGGLFIEGLKAGLLSFGGAYTVIPFLENSMVGLYPNITMQHFVDGIALSSIIPAPMVIFGTYLGYLVDGVGGAILMTLGIFLPAFGFTLLGHNHLEKIIENPHWHGGLHAIAAAVIGLFAVTTATIAQQTLTAPIPVVLALAALASISLIRWKWIIPVTLIASGCLGFALSL</sequence>
<dbReference type="PANTHER" id="PTHR33567">
    <property type="entry name" value="CHROMATE ION TRANSPORTER (EUROFUNG)"/>
    <property type="match status" value="1"/>
</dbReference>
<dbReference type="NCBIfam" id="TIGR00937">
    <property type="entry name" value="2A51"/>
    <property type="match status" value="1"/>
</dbReference>
<dbReference type="PANTHER" id="PTHR33567:SF3">
    <property type="entry name" value="CHROMATE ION TRANSPORTER (EUROFUNG)"/>
    <property type="match status" value="1"/>
</dbReference>
<keyword evidence="9" id="KW-1185">Reference proteome</keyword>
<feature type="transmembrane region" description="Helical" evidence="7">
    <location>
        <begin position="182"/>
        <end position="203"/>
    </location>
</feature>
<dbReference type="Proteomes" id="UP000009286">
    <property type="component" value="Chromosome"/>
</dbReference>
<feature type="transmembrane region" description="Helical" evidence="7">
    <location>
        <begin position="284"/>
        <end position="303"/>
    </location>
</feature>
<dbReference type="GO" id="GO:0005886">
    <property type="term" value="C:plasma membrane"/>
    <property type="evidence" value="ECO:0007669"/>
    <property type="project" value="UniProtKB-SubCell"/>
</dbReference>
<feature type="transmembrane region" description="Helical" evidence="7">
    <location>
        <begin position="315"/>
        <end position="335"/>
    </location>
</feature>
<feature type="transmembrane region" description="Helical" evidence="7">
    <location>
        <begin position="342"/>
        <end position="359"/>
    </location>
</feature>
<feature type="transmembrane region" description="Helical" evidence="7">
    <location>
        <begin position="82"/>
        <end position="105"/>
    </location>
</feature>
<keyword evidence="6 7" id="KW-0472">Membrane</keyword>
<dbReference type="KEGG" id="mai:MICA_1147"/>
<dbReference type="STRING" id="856793.MICA_1147"/>
<protein>
    <submittedName>
        <fullName evidence="8">Chromate transporter, chromate ion transporter family protein</fullName>
    </submittedName>
</protein>
<dbReference type="GO" id="GO:0015109">
    <property type="term" value="F:chromate transmembrane transporter activity"/>
    <property type="evidence" value="ECO:0007669"/>
    <property type="project" value="InterPro"/>
</dbReference>
<gene>
    <name evidence="8" type="primary">chr</name>
    <name evidence="8" type="ordered locus">MICA_1147</name>
</gene>
<evidence type="ECO:0000256" key="5">
    <source>
        <dbReference type="ARBA" id="ARBA00022989"/>
    </source>
</evidence>
<feature type="transmembrane region" description="Helical" evidence="7">
    <location>
        <begin position="144"/>
        <end position="170"/>
    </location>
</feature>
<evidence type="ECO:0000313" key="9">
    <source>
        <dbReference type="Proteomes" id="UP000009286"/>
    </source>
</evidence>
<reference evidence="8 9" key="1">
    <citation type="journal article" date="2011" name="BMC Genomics">
        <title>Genomic insights into an obligate epibiotic bacterial predator: Micavibrio aeruginosavorus ARL-13.</title>
        <authorList>
            <person name="Wang Z."/>
            <person name="Kadouri D."/>
            <person name="Wu M."/>
        </authorList>
    </citation>
    <scope>NUCLEOTIDE SEQUENCE [LARGE SCALE GENOMIC DNA]</scope>
    <source>
        <strain evidence="8 9">ARL-13</strain>
    </source>
</reference>
<keyword evidence="4 7" id="KW-0812">Transmembrane</keyword>
<evidence type="ECO:0000256" key="2">
    <source>
        <dbReference type="ARBA" id="ARBA00005262"/>
    </source>
</evidence>
<evidence type="ECO:0000256" key="4">
    <source>
        <dbReference type="ARBA" id="ARBA00022692"/>
    </source>
</evidence>
<dbReference type="PIRSF" id="PIRSF004810">
    <property type="entry name" value="ChrA"/>
    <property type="match status" value="1"/>
</dbReference>
<dbReference type="Pfam" id="PF02417">
    <property type="entry name" value="Chromate_transp"/>
    <property type="match status" value="2"/>
</dbReference>
<keyword evidence="5 7" id="KW-1133">Transmembrane helix</keyword>
<dbReference type="RefSeq" id="WP_014102695.1">
    <property type="nucleotide sequence ID" value="NC_016026.1"/>
</dbReference>
<dbReference type="OrthoDB" id="8969999at2"/>
<comment type="subcellular location">
    <subcellularLocation>
        <location evidence="1">Cell membrane</location>
        <topology evidence="1">Multi-pass membrane protein</topology>
    </subcellularLocation>
</comment>
<dbReference type="HOGENOM" id="CLU_018106_0_0_5"/>
<evidence type="ECO:0000256" key="1">
    <source>
        <dbReference type="ARBA" id="ARBA00004651"/>
    </source>
</evidence>
<proteinExistence type="inferred from homology"/>
<dbReference type="EMBL" id="CP002382">
    <property type="protein sequence ID" value="AEP09472.1"/>
    <property type="molecule type" value="Genomic_DNA"/>
</dbReference>
<dbReference type="InterPro" id="IPR003370">
    <property type="entry name" value="Chromate_transpt"/>
</dbReference>